<dbReference type="CDD" id="cd00038">
    <property type="entry name" value="CAP_ED"/>
    <property type="match status" value="1"/>
</dbReference>
<dbReference type="PANTHER" id="PTHR45689">
    <property type="entry name" value="I[[H]] CHANNEL, ISOFORM E"/>
    <property type="match status" value="1"/>
</dbReference>
<dbReference type="SUPFAM" id="SSF51206">
    <property type="entry name" value="cAMP-binding domain-like"/>
    <property type="match status" value="1"/>
</dbReference>
<keyword evidence="2" id="KW-0812">Transmembrane</keyword>
<dbReference type="Proteomes" id="UP000069940">
    <property type="component" value="Unassembled WGS sequence"/>
</dbReference>
<organism evidence="4 5">
    <name type="scientific">Aedes albopictus</name>
    <name type="common">Asian tiger mosquito</name>
    <name type="synonym">Stegomyia albopicta</name>
    <dbReference type="NCBI Taxonomy" id="7160"/>
    <lineage>
        <taxon>Eukaryota</taxon>
        <taxon>Metazoa</taxon>
        <taxon>Ecdysozoa</taxon>
        <taxon>Arthropoda</taxon>
        <taxon>Hexapoda</taxon>
        <taxon>Insecta</taxon>
        <taxon>Pterygota</taxon>
        <taxon>Neoptera</taxon>
        <taxon>Endopterygota</taxon>
        <taxon>Diptera</taxon>
        <taxon>Nematocera</taxon>
        <taxon>Culicoidea</taxon>
        <taxon>Culicidae</taxon>
        <taxon>Culicinae</taxon>
        <taxon>Aedini</taxon>
        <taxon>Aedes</taxon>
        <taxon>Stegomyia</taxon>
    </lineage>
</organism>
<feature type="domain" description="Cyclic nucleotide-binding" evidence="3">
    <location>
        <begin position="467"/>
        <end position="570"/>
    </location>
</feature>
<keyword evidence="2" id="KW-1133">Transmembrane helix</keyword>
<protein>
    <recommendedName>
        <fullName evidence="3">Cyclic nucleotide-binding domain-containing protein</fullName>
    </recommendedName>
</protein>
<feature type="transmembrane region" description="Helical" evidence="2">
    <location>
        <begin position="156"/>
        <end position="176"/>
    </location>
</feature>
<reference evidence="5" key="1">
    <citation type="journal article" date="2015" name="Proc. Natl. Acad. Sci. U.S.A.">
        <title>Genome sequence of the Asian Tiger mosquito, Aedes albopictus, reveals insights into its biology, genetics, and evolution.</title>
        <authorList>
            <person name="Chen X.G."/>
            <person name="Jiang X."/>
            <person name="Gu J."/>
            <person name="Xu M."/>
            <person name="Wu Y."/>
            <person name="Deng Y."/>
            <person name="Zhang C."/>
            <person name="Bonizzoni M."/>
            <person name="Dermauw W."/>
            <person name="Vontas J."/>
            <person name="Armbruster P."/>
            <person name="Huang X."/>
            <person name="Yang Y."/>
            <person name="Zhang H."/>
            <person name="He W."/>
            <person name="Peng H."/>
            <person name="Liu Y."/>
            <person name="Wu K."/>
            <person name="Chen J."/>
            <person name="Lirakis M."/>
            <person name="Topalis P."/>
            <person name="Van Leeuwen T."/>
            <person name="Hall A.B."/>
            <person name="Jiang X."/>
            <person name="Thorpe C."/>
            <person name="Mueller R.L."/>
            <person name="Sun C."/>
            <person name="Waterhouse R.M."/>
            <person name="Yan G."/>
            <person name="Tu Z.J."/>
            <person name="Fang X."/>
            <person name="James A.A."/>
        </authorList>
    </citation>
    <scope>NUCLEOTIDE SEQUENCE [LARGE SCALE GENOMIC DNA]</scope>
    <source>
        <strain evidence="5">Foshan</strain>
    </source>
</reference>
<dbReference type="InterPro" id="IPR051413">
    <property type="entry name" value="K/Na_HCN_channel"/>
</dbReference>
<sequence>MNPSASQQPVHSGNDNADDDDTASRAKIELLDEIASKKVPSIGFPNHDCKTGHNIDLLRAFVPGESFAKRISRWFRRMCYLDQSSALSREVFRSDTARKREISRHISFYSGTIHPFSYLRFWWECVMIVTFATAFIFIPYDVIFLFRPEDYHPLTWFHQVVLTFDAICLIDICFSIRTGFYDRDRQHVELDPCKIANQYALLWFWIDLISSAPDPLFTRFIVSKKALQYSFFDCLREHNFRFGCFWDFWNVLSMLKIFRLKTFLRYIGNVYRRFGLRRNIMKFTTIAAVLVLCMHWATCVMFLVARFRQGTDPDLVDKNSWISQADIWSKQPFHQYIECFFRTLYTMGLVTHSMDQFMTDDDILVSLMFSIFGYLMKIYVLAELLIFIRIMFSSTSMYYEHRHELQDYIRSEQLPSELEDRILCFHDHRISNRYSRKSQIDVCSGKQFHLGIREEICGNIVNGVSLFRDTMTPEMVRWLLNNLQYQLYLKDDILVKASDGSDGAKMIMVIQGTVAVYTPNWREVLHLEDGEHFGEYQLVLGSSLMKYSNIVAVETSEVYLLTKAAYVEMLLQYPALEATITPLAQERYETLAALEREVVLETIQEAETIRRTKFFG</sequence>
<evidence type="ECO:0000256" key="1">
    <source>
        <dbReference type="SAM" id="MobiDB-lite"/>
    </source>
</evidence>
<proteinExistence type="predicted"/>
<keyword evidence="2" id="KW-0472">Membrane</keyword>
<reference evidence="4" key="2">
    <citation type="submission" date="2025-05" db="UniProtKB">
        <authorList>
            <consortium name="EnsemblMetazoa"/>
        </authorList>
    </citation>
    <scope>IDENTIFICATION</scope>
    <source>
        <strain evidence="4">Foshan</strain>
    </source>
</reference>
<feature type="transmembrane region" description="Helical" evidence="2">
    <location>
        <begin position="363"/>
        <end position="388"/>
    </location>
</feature>
<dbReference type="InterPro" id="IPR000595">
    <property type="entry name" value="cNMP-bd_dom"/>
</dbReference>
<dbReference type="PROSITE" id="PS50042">
    <property type="entry name" value="CNMP_BINDING_3"/>
    <property type="match status" value="1"/>
</dbReference>
<feature type="region of interest" description="Disordered" evidence="1">
    <location>
        <begin position="1"/>
        <end position="22"/>
    </location>
</feature>
<dbReference type="InterPro" id="IPR014710">
    <property type="entry name" value="RmlC-like_jellyroll"/>
</dbReference>
<evidence type="ECO:0000256" key="2">
    <source>
        <dbReference type="SAM" id="Phobius"/>
    </source>
</evidence>
<evidence type="ECO:0000313" key="4">
    <source>
        <dbReference type="EnsemblMetazoa" id="AALFPA23_012829.P18504"/>
    </source>
</evidence>
<feature type="compositionally biased region" description="Polar residues" evidence="1">
    <location>
        <begin position="1"/>
        <end position="15"/>
    </location>
</feature>
<dbReference type="PANTHER" id="PTHR45689:SF14">
    <property type="entry name" value="CYCLIC NUCLEOTIDE-GATED CATION CHANNEL SUBUNIT A-LIKE PROTEIN"/>
    <property type="match status" value="1"/>
</dbReference>
<accession>A0ABM1YWV2</accession>
<dbReference type="RefSeq" id="XP_062705149.1">
    <property type="nucleotide sequence ID" value="XM_062849165.1"/>
</dbReference>
<dbReference type="Gene3D" id="1.10.287.70">
    <property type="match status" value="1"/>
</dbReference>
<dbReference type="Gene3D" id="2.60.120.10">
    <property type="entry name" value="Jelly Rolls"/>
    <property type="match status" value="1"/>
</dbReference>
<dbReference type="EnsemblMetazoa" id="AALFPA23_012829.R18504">
    <property type="protein sequence ID" value="AALFPA23_012829.P18504"/>
    <property type="gene ID" value="AALFPA23_012829"/>
</dbReference>
<evidence type="ECO:0000313" key="5">
    <source>
        <dbReference type="Proteomes" id="UP000069940"/>
    </source>
</evidence>
<keyword evidence="5" id="KW-1185">Reference proteome</keyword>
<evidence type="ECO:0000259" key="3">
    <source>
        <dbReference type="PROSITE" id="PS50042"/>
    </source>
</evidence>
<dbReference type="InterPro" id="IPR018490">
    <property type="entry name" value="cNMP-bd_dom_sf"/>
</dbReference>
<feature type="transmembrane region" description="Helical" evidence="2">
    <location>
        <begin position="283"/>
        <end position="305"/>
    </location>
</feature>
<dbReference type="GeneID" id="109410055"/>
<dbReference type="SUPFAM" id="SSF81324">
    <property type="entry name" value="Voltage-gated potassium channels"/>
    <property type="match status" value="1"/>
</dbReference>
<name>A0ABM1YWV2_AEDAL</name>
<feature type="transmembrane region" description="Helical" evidence="2">
    <location>
        <begin position="121"/>
        <end position="144"/>
    </location>
</feature>